<dbReference type="PANTHER" id="PTHR45790:SF3">
    <property type="entry name" value="S-ADENOSYL-L-METHIONINE-DEPENDENT UROPORPHYRINOGEN III METHYLTRANSFERASE, CHLOROPLASTIC"/>
    <property type="match status" value="1"/>
</dbReference>
<name>A0A1G8C9D9_9BACI</name>
<keyword evidence="12" id="KW-1185">Reference proteome</keyword>
<dbReference type="PROSITE" id="PS00840">
    <property type="entry name" value="SUMT_2"/>
    <property type="match status" value="1"/>
</dbReference>
<evidence type="ECO:0000256" key="3">
    <source>
        <dbReference type="ARBA" id="ARBA00018323"/>
    </source>
</evidence>
<dbReference type="FunFam" id="3.40.1010.10:FF:000001">
    <property type="entry name" value="Siroheme synthase"/>
    <property type="match status" value="1"/>
</dbReference>
<dbReference type="Gene3D" id="3.40.50.10090">
    <property type="match status" value="1"/>
</dbReference>
<sequence length="477" mass="52615">MNTGKVYIVGAGPGDAGLITVKGEECLKHADVILYDRLVNPLLLEKAEENAERIYCGKLPDRHHLRQETIQELMIEKAKQGLYVVRLKGGDPGVFGRSGEETAALEETGIDYEIIPGISSGIAAPHYAGIPLTHRELSGSFAAITGHRSLDNSGASPDWNALVRAVDTLVFYMGVKNLPIIAEKLKEHGKPSHTPVMLIEWGTTGRQRVIEGTLSDICTKADNEQVQNPAITLVGDVCSLRSEPSWFEKKPLYSRYVWVVKTSMPPSRVGEMLQENGAEVHEAPRFAAVPSASLLPDNIQLYDSLSFLEADSVPVFFEALRKQKIDIRSLPEKIYAGTKRTQKKLEGYGIFPFLEKAPEQEYSLLIGTKESLPVRANHPVWISHRLHVNENTRKTTARLVKDDMINTIVLPCAKAVDTLLCELDGIGVSAVEWTNNRTVICYGPQTAQRAQAEGINVYSTLEKPKQEELLKSVASLG</sequence>
<feature type="domain" description="Tetrapyrrole methylase" evidence="10">
    <location>
        <begin position="5"/>
        <end position="217"/>
    </location>
</feature>
<dbReference type="GO" id="GO:0019354">
    <property type="term" value="P:siroheme biosynthetic process"/>
    <property type="evidence" value="ECO:0007669"/>
    <property type="project" value="InterPro"/>
</dbReference>
<protein>
    <recommendedName>
        <fullName evidence="3">Uroporphyrinogen-III C-methyltransferase</fullName>
        <ecNumber evidence="2">2.1.1.107</ecNumber>
    </recommendedName>
    <alternativeName>
        <fullName evidence="8">Uroporphyrinogen III methylase</fullName>
    </alternativeName>
</protein>
<keyword evidence="4 9" id="KW-0489">Methyltransferase</keyword>
<keyword evidence="5 9" id="KW-0808">Transferase</keyword>
<dbReference type="NCBIfam" id="NF004790">
    <property type="entry name" value="PRK06136.1"/>
    <property type="match status" value="1"/>
</dbReference>
<dbReference type="GO" id="GO:0004852">
    <property type="term" value="F:uroporphyrinogen-III synthase activity"/>
    <property type="evidence" value="ECO:0007669"/>
    <property type="project" value="InterPro"/>
</dbReference>
<evidence type="ECO:0000256" key="8">
    <source>
        <dbReference type="ARBA" id="ARBA00079776"/>
    </source>
</evidence>
<evidence type="ECO:0000313" key="12">
    <source>
        <dbReference type="Proteomes" id="UP000199163"/>
    </source>
</evidence>
<dbReference type="GO" id="GO:0004851">
    <property type="term" value="F:uroporphyrin-III C-methyltransferase activity"/>
    <property type="evidence" value="ECO:0007669"/>
    <property type="project" value="UniProtKB-EC"/>
</dbReference>
<keyword evidence="7" id="KW-0627">Porphyrin biosynthesis</keyword>
<dbReference type="OrthoDB" id="9815856at2"/>
<evidence type="ECO:0000256" key="6">
    <source>
        <dbReference type="ARBA" id="ARBA00022691"/>
    </source>
</evidence>
<dbReference type="Gene3D" id="3.30.950.10">
    <property type="entry name" value="Methyltransferase, Cobalt-precorrin-4 Transmethylase, Domain 2"/>
    <property type="match status" value="1"/>
</dbReference>
<dbReference type="SUPFAM" id="SSF69618">
    <property type="entry name" value="HemD-like"/>
    <property type="match status" value="1"/>
</dbReference>
<evidence type="ECO:0000256" key="7">
    <source>
        <dbReference type="ARBA" id="ARBA00023244"/>
    </source>
</evidence>
<dbReference type="InterPro" id="IPR036108">
    <property type="entry name" value="4pyrrol_syn_uPrphyn_synt_sf"/>
</dbReference>
<dbReference type="PANTHER" id="PTHR45790">
    <property type="entry name" value="SIROHEME SYNTHASE-RELATED"/>
    <property type="match status" value="1"/>
</dbReference>
<dbReference type="EMBL" id="FNDK01000005">
    <property type="protein sequence ID" value="SDH41995.1"/>
    <property type="molecule type" value="Genomic_DNA"/>
</dbReference>
<dbReference type="InterPro" id="IPR014777">
    <property type="entry name" value="4pyrrole_Mease_sub1"/>
</dbReference>
<dbReference type="InterPro" id="IPR000878">
    <property type="entry name" value="4pyrrol_Mease"/>
</dbReference>
<dbReference type="RefSeq" id="WP_091272197.1">
    <property type="nucleotide sequence ID" value="NZ_FNDK01000005.1"/>
</dbReference>
<dbReference type="NCBIfam" id="TIGR01469">
    <property type="entry name" value="cobA_cysG_Cterm"/>
    <property type="match status" value="1"/>
</dbReference>
<dbReference type="AlphaFoldDB" id="A0A1G8C9D9"/>
<dbReference type="EC" id="2.1.1.107" evidence="2"/>
<organism evidence="11 12">
    <name type="scientific">Alteribacillus persepolensis</name>
    <dbReference type="NCBI Taxonomy" id="568899"/>
    <lineage>
        <taxon>Bacteria</taxon>
        <taxon>Bacillati</taxon>
        <taxon>Bacillota</taxon>
        <taxon>Bacilli</taxon>
        <taxon>Bacillales</taxon>
        <taxon>Bacillaceae</taxon>
        <taxon>Alteribacillus</taxon>
    </lineage>
</organism>
<reference evidence="11 12" key="1">
    <citation type="submission" date="2016-10" db="EMBL/GenBank/DDBJ databases">
        <authorList>
            <person name="de Groot N.N."/>
        </authorList>
    </citation>
    <scope>NUCLEOTIDE SEQUENCE [LARGE SCALE GENOMIC DNA]</scope>
    <source>
        <strain evidence="11 12">DSM 21632</strain>
    </source>
</reference>
<dbReference type="FunFam" id="3.30.950.10:FF:000001">
    <property type="entry name" value="Siroheme synthase"/>
    <property type="match status" value="1"/>
</dbReference>
<dbReference type="SUPFAM" id="SSF53790">
    <property type="entry name" value="Tetrapyrrole methylase"/>
    <property type="match status" value="1"/>
</dbReference>
<dbReference type="InterPro" id="IPR050161">
    <property type="entry name" value="Siro_Cobalamin_biosynth"/>
</dbReference>
<dbReference type="InterPro" id="IPR006366">
    <property type="entry name" value="CobA/CysG_C"/>
</dbReference>
<keyword evidence="6" id="KW-0949">S-adenosyl-L-methionine</keyword>
<dbReference type="PROSITE" id="PS00839">
    <property type="entry name" value="SUMT_1"/>
    <property type="match status" value="1"/>
</dbReference>
<dbReference type="InterPro" id="IPR003043">
    <property type="entry name" value="Uropor_MeTrfase_CS"/>
</dbReference>
<dbReference type="CDD" id="cd11642">
    <property type="entry name" value="SUMT"/>
    <property type="match status" value="1"/>
</dbReference>
<gene>
    <name evidence="11" type="ORF">SAMN05192534_105104</name>
</gene>
<dbReference type="Proteomes" id="UP000199163">
    <property type="component" value="Unassembled WGS sequence"/>
</dbReference>
<dbReference type="Pfam" id="PF00590">
    <property type="entry name" value="TP_methylase"/>
    <property type="match status" value="1"/>
</dbReference>
<proteinExistence type="inferred from homology"/>
<evidence type="ECO:0000313" key="11">
    <source>
        <dbReference type="EMBL" id="SDH41995.1"/>
    </source>
</evidence>
<evidence type="ECO:0000256" key="2">
    <source>
        <dbReference type="ARBA" id="ARBA00012162"/>
    </source>
</evidence>
<evidence type="ECO:0000256" key="1">
    <source>
        <dbReference type="ARBA" id="ARBA00005879"/>
    </source>
</evidence>
<evidence type="ECO:0000256" key="9">
    <source>
        <dbReference type="RuleBase" id="RU003960"/>
    </source>
</evidence>
<dbReference type="InterPro" id="IPR014776">
    <property type="entry name" value="4pyrrole_Mease_sub2"/>
</dbReference>
<dbReference type="STRING" id="568899.SAMN05192534_105104"/>
<evidence type="ECO:0000256" key="5">
    <source>
        <dbReference type="ARBA" id="ARBA00022679"/>
    </source>
</evidence>
<dbReference type="GO" id="GO:0032259">
    <property type="term" value="P:methylation"/>
    <property type="evidence" value="ECO:0007669"/>
    <property type="project" value="UniProtKB-KW"/>
</dbReference>
<evidence type="ECO:0000259" key="10">
    <source>
        <dbReference type="Pfam" id="PF00590"/>
    </source>
</evidence>
<accession>A0A1G8C9D9</accession>
<evidence type="ECO:0000256" key="4">
    <source>
        <dbReference type="ARBA" id="ARBA00022603"/>
    </source>
</evidence>
<comment type="similarity">
    <text evidence="1 9">Belongs to the precorrin methyltransferase family.</text>
</comment>
<dbReference type="Gene3D" id="3.40.1010.10">
    <property type="entry name" value="Cobalt-precorrin-4 Transmethylase, Domain 1"/>
    <property type="match status" value="1"/>
</dbReference>
<dbReference type="InterPro" id="IPR035996">
    <property type="entry name" value="4pyrrol_Methylase_sf"/>
</dbReference>